<dbReference type="InterPro" id="IPR036628">
    <property type="entry name" value="Clp_N_dom_sf"/>
</dbReference>
<evidence type="ECO:0000313" key="4">
    <source>
        <dbReference type="EMBL" id="MEJ8827007.1"/>
    </source>
</evidence>
<gene>
    <name evidence="4" type="ORF">WKW80_34265</name>
</gene>
<evidence type="ECO:0000259" key="3">
    <source>
        <dbReference type="PROSITE" id="PS51903"/>
    </source>
</evidence>
<sequence>MRQDKLTTKFQEALGDAQSLALGNDNAYIEPVHLLLAMLRQDEGPRAVLERAGANVPGLVQAAEAAIKKLPQVQGHDVVQVGPDLNKLLQATEKE</sequence>
<accession>A0ABU8WAD5</accession>
<name>A0ABU8WAD5_9BURK</name>
<reference evidence="4 5" key="1">
    <citation type="submission" date="2024-03" db="EMBL/GenBank/DDBJ databases">
        <title>Novel species of the genus Variovorax.</title>
        <authorList>
            <person name="Liu Q."/>
            <person name="Xin Y.-H."/>
        </authorList>
    </citation>
    <scope>NUCLEOTIDE SEQUENCE [LARGE SCALE GENOMIC DNA]</scope>
    <source>
        <strain evidence="4 5">KACC 18501</strain>
    </source>
</reference>
<keyword evidence="4" id="KW-0645">Protease</keyword>
<dbReference type="Gene3D" id="1.10.1780.10">
    <property type="entry name" value="Clp, N-terminal domain"/>
    <property type="match status" value="1"/>
</dbReference>
<organism evidence="4 5">
    <name type="scientific">Variovorax humicola</name>
    <dbReference type="NCBI Taxonomy" id="1769758"/>
    <lineage>
        <taxon>Bacteria</taxon>
        <taxon>Pseudomonadati</taxon>
        <taxon>Pseudomonadota</taxon>
        <taxon>Betaproteobacteria</taxon>
        <taxon>Burkholderiales</taxon>
        <taxon>Comamonadaceae</taxon>
        <taxon>Variovorax</taxon>
    </lineage>
</organism>
<feature type="domain" description="Clp R" evidence="3">
    <location>
        <begin position="3"/>
        <end position="95"/>
    </location>
</feature>
<dbReference type="Pfam" id="PF02861">
    <property type="entry name" value="Clp_N"/>
    <property type="match status" value="1"/>
</dbReference>
<comment type="similarity">
    <text evidence="1">Belongs to the ClpA/ClpB family.</text>
</comment>
<evidence type="ECO:0000256" key="1">
    <source>
        <dbReference type="ARBA" id="ARBA00008675"/>
    </source>
</evidence>
<protein>
    <submittedName>
        <fullName evidence="4">Clp protease N-terminal domain-containing protein</fullName>
    </submittedName>
</protein>
<dbReference type="GO" id="GO:0006508">
    <property type="term" value="P:proteolysis"/>
    <property type="evidence" value="ECO:0007669"/>
    <property type="project" value="UniProtKB-KW"/>
</dbReference>
<dbReference type="RefSeq" id="WP_340368037.1">
    <property type="nucleotide sequence ID" value="NZ_JBBKZV010000047.1"/>
</dbReference>
<keyword evidence="4" id="KW-0378">Hydrolase</keyword>
<evidence type="ECO:0000313" key="5">
    <source>
        <dbReference type="Proteomes" id="UP001363010"/>
    </source>
</evidence>
<dbReference type="Proteomes" id="UP001363010">
    <property type="component" value="Unassembled WGS sequence"/>
</dbReference>
<evidence type="ECO:0000256" key="2">
    <source>
        <dbReference type="PROSITE-ProRule" id="PRU01251"/>
    </source>
</evidence>
<dbReference type="GO" id="GO:0008233">
    <property type="term" value="F:peptidase activity"/>
    <property type="evidence" value="ECO:0007669"/>
    <property type="project" value="UniProtKB-KW"/>
</dbReference>
<dbReference type="PROSITE" id="PS51903">
    <property type="entry name" value="CLP_R"/>
    <property type="match status" value="1"/>
</dbReference>
<dbReference type="EMBL" id="JBBKZV010000047">
    <property type="protein sequence ID" value="MEJ8827007.1"/>
    <property type="molecule type" value="Genomic_DNA"/>
</dbReference>
<comment type="caution">
    <text evidence="4">The sequence shown here is derived from an EMBL/GenBank/DDBJ whole genome shotgun (WGS) entry which is preliminary data.</text>
</comment>
<feature type="non-terminal residue" evidence="4">
    <location>
        <position position="95"/>
    </location>
</feature>
<keyword evidence="5" id="KW-1185">Reference proteome</keyword>
<keyword evidence="2" id="KW-0677">Repeat</keyword>
<proteinExistence type="inferred from homology"/>
<dbReference type="SUPFAM" id="SSF81923">
    <property type="entry name" value="Double Clp-N motif"/>
    <property type="match status" value="1"/>
</dbReference>
<dbReference type="InterPro" id="IPR004176">
    <property type="entry name" value="Clp_R_N"/>
</dbReference>